<dbReference type="InterPro" id="IPR051940">
    <property type="entry name" value="Chitin_bind-dev_reg"/>
</dbReference>
<feature type="domain" description="Chitin-binding type-2" evidence="7">
    <location>
        <begin position="101"/>
        <end position="156"/>
    </location>
</feature>
<evidence type="ECO:0000256" key="2">
    <source>
        <dbReference type="ARBA" id="ARBA00022729"/>
    </source>
</evidence>
<dbReference type="InterPro" id="IPR036508">
    <property type="entry name" value="Chitin-bd_dom_sf"/>
</dbReference>
<dbReference type="Pfam" id="PF01607">
    <property type="entry name" value="CBM_14"/>
    <property type="match status" value="3"/>
</dbReference>
<feature type="domain" description="Chitin-binding type-2" evidence="7">
    <location>
        <begin position="23"/>
        <end position="82"/>
    </location>
</feature>
<dbReference type="SUPFAM" id="SSF57625">
    <property type="entry name" value="Invertebrate chitin-binding proteins"/>
    <property type="match status" value="3"/>
</dbReference>
<evidence type="ECO:0000256" key="4">
    <source>
        <dbReference type="ARBA" id="ARBA00023157"/>
    </source>
</evidence>
<keyword evidence="4" id="KW-1015">Disulfide bond</keyword>
<feature type="chain" id="PRO_5027005919" evidence="6">
    <location>
        <begin position="22"/>
        <end position="239"/>
    </location>
</feature>
<dbReference type="PANTHER" id="PTHR23301:SF0">
    <property type="entry name" value="CHITIN-BINDING TYPE-2 DOMAIN-CONTAINING PROTEIN-RELATED"/>
    <property type="match status" value="1"/>
</dbReference>
<keyword evidence="3" id="KW-0677">Repeat</keyword>
<keyword evidence="5" id="KW-0325">Glycoprotein</keyword>
<dbReference type="Gene3D" id="2.170.140.10">
    <property type="entry name" value="Chitin binding domain"/>
    <property type="match status" value="3"/>
</dbReference>
<protein>
    <submittedName>
        <fullName evidence="8">Putative peritrophic membrane protein 4 holotrichia oblita</fullName>
    </submittedName>
</protein>
<dbReference type="SMART" id="SM00494">
    <property type="entry name" value="ChtBD2"/>
    <property type="match status" value="3"/>
</dbReference>
<sequence length="239" mass="26550">MTALIYTTIVSLMLGQASVNALSLQCPQQDSVVDVLYANPDDCNSYYQCLNGSPVLLSCPNGLQWNDDVKLCDYPLSEGCKESLPKSPRASSTDFIPDSIIERCKRSPEGTMLADPEDCANFYVCSFGEPYSKSCDHGLLYHDSLKTCDWPENVDCCENGGETPEDDETPGTTEKVVDPDIPTECSQGVDYIPNFEDCTSYYQCEDAKPIEHSCPDGLYWNQDLEQCDFAENTVCYVLH</sequence>
<accession>A0A6M2DWS2</accession>
<proteinExistence type="predicted"/>
<keyword evidence="1" id="KW-0147">Chitin-binding</keyword>
<organism evidence="8">
    <name type="scientific">Xenopsylla cheopis</name>
    <name type="common">Oriental rat flea</name>
    <name type="synonym">Pulex cheopis</name>
    <dbReference type="NCBI Taxonomy" id="163159"/>
    <lineage>
        <taxon>Eukaryota</taxon>
        <taxon>Metazoa</taxon>
        <taxon>Ecdysozoa</taxon>
        <taxon>Arthropoda</taxon>
        <taxon>Hexapoda</taxon>
        <taxon>Insecta</taxon>
        <taxon>Pterygota</taxon>
        <taxon>Neoptera</taxon>
        <taxon>Endopterygota</taxon>
        <taxon>Siphonaptera</taxon>
        <taxon>Pulicidae</taxon>
        <taxon>Xenopsyllinae</taxon>
        <taxon>Xenopsylla</taxon>
    </lineage>
</organism>
<dbReference type="EMBL" id="GIIL01006384">
    <property type="protein sequence ID" value="NOV50110.1"/>
    <property type="molecule type" value="Transcribed_RNA"/>
</dbReference>
<evidence type="ECO:0000256" key="3">
    <source>
        <dbReference type="ARBA" id="ARBA00022737"/>
    </source>
</evidence>
<dbReference type="AlphaFoldDB" id="A0A6M2DWS2"/>
<dbReference type="GO" id="GO:0008061">
    <property type="term" value="F:chitin binding"/>
    <property type="evidence" value="ECO:0007669"/>
    <property type="project" value="UniProtKB-KW"/>
</dbReference>
<evidence type="ECO:0000256" key="1">
    <source>
        <dbReference type="ARBA" id="ARBA00022669"/>
    </source>
</evidence>
<evidence type="ECO:0000256" key="6">
    <source>
        <dbReference type="SAM" id="SignalP"/>
    </source>
</evidence>
<dbReference type="InterPro" id="IPR002557">
    <property type="entry name" value="Chitin-bd_dom"/>
</dbReference>
<evidence type="ECO:0000256" key="5">
    <source>
        <dbReference type="ARBA" id="ARBA00023180"/>
    </source>
</evidence>
<dbReference type="PANTHER" id="PTHR23301">
    <property type="entry name" value="CHITIN BINDING PERITROPHIN-A"/>
    <property type="match status" value="1"/>
</dbReference>
<dbReference type="GO" id="GO:0005576">
    <property type="term" value="C:extracellular region"/>
    <property type="evidence" value="ECO:0007669"/>
    <property type="project" value="InterPro"/>
</dbReference>
<keyword evidence="2 6" id="KW-0732">Signal</keyword>
<feature type="signal peptide" evidence="6">
    <location>
        <begin position="1"/>
        <end position="21"/>
    </location>
</feature>
<dbReference type="PROSITE" id="PS50940">
    <property type="entry name" value="CHIT_BIND_II"/>
    <property type="match status" value="3"/>
</dbReference>
<evidence type="ECO:0000259" key="7">
    <source>
        <dbReference type="PROSITE" id="PS50940"/>
    </source>
</evidence>
<evidence type="ECO:0000313" key="8">
    <source>
        <dbReference type="EMBL" id="NOV50110.1"/>
    </source>
</evidence>
<reference evidence="8" key="1">
    <citation type="submission" date="2020-03" db="EMBL/GenBank/DDBJ databases">
        <title>Transcriptomic Profiling of the Digestive Tract of the Rat Flea, Xenopsylla cheopis, Following Blood Feeding and Infection with Yersinia pestis.</title>
        <authorList>
            <person name="Bland D.M."/>
            <person name="Martens C.A."/>
            <person name="Virtaneva K."/>
            <person name="Kanakabandi K."/>
            <person name="Long D."/>
            <person name="Rosenke R."/>
            <person name="Saturday G.A."/>
            <person name="Hoyt F.H."/>
            <person name="Bruno D.P."/>
            <person name="Ribeiro J.M.C."/>
            <person name="Hinnebusch J."/>
        </authorList>
    </citation>
    <scope>NUCLEOTIDE SEQUENCE</scope>
</reference>
<feature type="domain" description="Chitin-binding type-2" evidence="7">
    <location>
        <begin position="182"/>
        <end position="237"/>
    </location>
</feature>
<name>A0A6M2DWS2_XENCH</name>